<gene>
    <name evidence="2" type="ORF">SAMN05444274_105194</name>
</gene>
<organism evidence="2 3">
    <name type="scientific">Mariniphaga anaerophila</name>
    <dbReference type="NCBI Taxonomy" id="1484053"/>
    <lineage>
        <taxon>Bacteria</taxon>
        <taxon>Pseudomonadati</taxon>
        <taxon>Bacteroidota</taxon>
        <taxon>Bacteroidia</taxon>
        <taxon>Marinilabiliales</taxon>
        <taxon>Prolixibacteraceae</taxon>
        <taxon>Mariniphaga</taxon>
    </lineage>
</organism>
<accession>A0A1M5BLS6</accession>
<evidence type="ECO:0000259" key="1">
    <source>
        <dbReference type="Pfam" id="PF00535"/>
    </source>
</evidence>
<evidence type="ECO:0000313" key="2">
    <source>
        <dbReference type="EMBL" id="SHF43172.1"/>
    </source>
</evidence>
<dbReference type="CDD" id="cd00761">
    <property type="entry name" value="Glyco_tranf_GTA_type"/>
    <property type="match status" value="1"/>
</dbReference>
<dbReference type="PANTHER" id="PTHR22916:SF3">
    <property type="entry name" value="UDP-GLCNAC:BETAGAL BETA-1,3-N-ACETYLGLUCOSAMINYLTRANSFERASE-LIKE PROTEIN 1"/>
    <property type="match status" value="1"/>
</dbReference>
<protein>
    <submittedName>
        <fullName evidence="2">Glycosyltransferase involved in cell wall bisynthesis</fullName>
    </submittedName>
</protein>
<dbReference type="GO" id="GO:0016758">
    <property type="term" value="F:hexosyltransferase activity"/>
    <property type="evidence" value="ECO:0007669"/>
    <property type="project" value="UniProtKB-ARBA"/>
</dbReference>
<feature type="domain" description="Glycosyltransferase 2-like" evidence="1">
    <location>
        <begin position="15"/>
        <end position="149"/>
    </location>
</feature>
<reference evidence="2 3" key="1">
    <citation type="submission" date="2016-11" db="EMBL/GenBank/DDBJ databases">
        <authorList>
            <person name="Jaros S."/>
            <person name="Januszkiewicz K."/>
            <person name="Wedrychowicz H."/>
        </authorList>
    </citation>
    <scope>NUCLEOTIDE SEQUENCE [LARGE SCALE GENOMIC DNA]</scope>
    <source>
        <strain evidence="2 3">DSM 26910</strain>
    </source>
</reference>
<dbReference type="OrthoDB" id="9815829at2"/>
<dbReference type="STRING" id="1484053.SAMN05444274_105194"/>
<dbReference type="AlphaFoldDB" id="A0A1M5BLS6"/>
<dbReference type="PANTHER" id="PTHR22916">
    <property type="entry name" value="GLYCOSYLTRANSFERASE"/>
    <property type="match status" value="1"/>
</dbReference>
<dbReference type="InterPro" id="IPR029044">
    <property type="entry name" value="Nucleotide-diphossugar_trans"/>
</dbReference>
<dbReference type="SUPFAM" id="SSF53448">
    <property type="entry name" value="Nucleotide-diphospho-sugar transferases"/>
    <property type="match status" value="1"/>
</dbReference>
<dbReference type="Pfam" id="PF00535">
    <property type="entry name" value="Glycos_transf_2"/>
    <property type="match status" value="1"/>
</dbReference>
<proteinExistence type="predicted"/>
<dbReference type="EMBL" id="FQUM01000005">
    <property type="protein sequence ID" value="SHF43172.1"/>
    <property type="molecule type" value="Genomic_DNA"/>
</dbReference>
<keyword evidence="2" id="KW-0808">Transferase</keyword>
<dbReference type="Gene3D" id="3.90.550.10">
    <property type="entry name" value="Spore Coat Polysaccharide Biosynthesis Protein SpsA, Chain A"/>
    <property type="match status" value="1"/>
</dbReference>
<evidence type="ECO:0000313" key="3">
    <source>
        <dbReference type="Proteomes" id="UP000184164"/>
    </source>
</evidence>
<sequence length="326" mass="38830">MDKSIQKKPHTNLVTIAMPCFERSEYFTEALKSAINQTVKCKIIVIDNCSSHDFFKKKCKEYNIKYFRNTSNIGLYPNINKCFELAETEYVKILGDDDILSDTYIESFVEAQKQYPEIDVYFSDYVLLTLNKTKNHRNMLPFGYMKNGNKIIEYGVKYNLGFPYMSSTIKKNKAKISYQHSNWIAGYDWIWVYSNADRLMFYGDTKQLYKFRIHKNQTHRRDWTAHTLTVPYIYDKILKKKKNISTLTREIDKHIFRNLVFIKAFDKNNDLKKIISSNDEFGEFLNSKLKEKKSLKKIYYMPRSLAKLIFTFLRLNTKLNQLKKPY</sequence>
<keyword evidence="3" id="KW-1185">Reference proteome</keyword>
<dbReference type="InterPro" id="IPR001173">
    <property type="entry name" value="Glyco_trans_2-like"/>
</dbReference>
<name>A0A1M5BLS6_9BACT</name>
<dbReference type="Proteomes" id="UP000184164">
    <property type="component" value="Unassembled WGS sequence"/>
</dbReference>
<dbReference type="RefSeq" id="WP_073002060.1">
    <property type="nucleotide sequence ID" value="NZ_FQUM01000005.1"/>
</dbReference>